<sequence>MSMLEYFFSIEGDKSIFDGLEILKNPKLCDEYMGKYPVISVSLKGINAAAYEGAFDFAVQIMQRAAEAFQFLCDSECLSEHDKEAYKKLLDSNMSEAVFCGGLRRLSELLKKHYGTKVILLIDEYDVPLAKAFANGYYDQMVFLIRNLLEQALKTNSSLKLAVLTGCMRISKESIFTGLNNFTTFTIADVDFDEYFGFTNQEVRGRILSMGCSFLSSKSAYKQRSNSSELLDHYK</sequence>
<evidence type="ECO:0000259" key="1">
    <source>
        <dbReference type="Pfam" id="PF09820"/>
    </source>
</evidence>
<accession>R5TMP8</accession>
<dbReference type="Proteomes" id="UP000018114">
    <property type="component" value="Unassembled WGS sequence"/>
</dbReference>
<dbReference type="InterPro" id="IPR018631">
    <property type="entry name" value="AAA-ATPase-like_dom"/>
</dbReference>
<dbReference type="EMBL" id="CBAL010000058">
    <property type="protein sequence ID" value="CCZ66998.1"/>
    <property type="molecule type" value="Genomic_DNA"/>
</dbReference>
<feature type="domain" description="AAA-ATPase-like" evidence="1">
    <location>
        <begin position="1"/>
        <end position="176"/>
    </location>
</feature>
<organism evidence="2">
    <name type="scientific">Mediterraneibacter gnavus CAG:126</name>
    <dbReference type="NCBI Taxonomy" id="1263106"/>
    <lineage>
        <taxon>Bacteria</taxon>
        <taxon>Bacillati</taxon>
        <taxon>Bacillota</taxon>
        <taxon>Clostridia</taxon>
        <taxon>Lachnospirales</taxon>
        <taxon>Lachnospiraceae</taxon>
        <taxon>Mediterraneibacter</taxon>
    </lineage>
</organism>
<gene>
    <name evidence="2" type="ORF">BN481_02231</name>
</gene>
<comment type="caution">
    <text evidence="2">The sequence shown here is derived from an EMBL/GenBank/DDBJ whole genome shotgun (WGS) entry which is preliminary data.</text>
</comment>
<dbReference type="PANTHER" id="PTHR34825:SF1">
    <property type="entry name" value="AAA-ATPASE-LIKE DOMAIN-CONTAINING PROTEIN"/>
    <property type="match status" value="1"/>
</dbReference>
<dbReference type="AlphaFoldDB" id="R5TMP8"/>
<proteinExistence type="predicted"/>
<evidence type="ECO:0000313" key="2">
    <source>
        <dbReference type="EMBL" id="CCZ66998.1"/>
    </source>
</evidence>
<reference evidence="2" key="1">
    <citation type="submission" date="2012-11" db="EMBL/GenBank/DDBJ databases">
        <title>Dependencies among metagenomic species, viruses, plasmids and units of genetic variation.</title>
        <authorList>
            <person name="Nielsen H.B."/>
            <person name="Almeida M."/>
            <person name="Juncker A.S."/>
            <person name="Rasmussen S."/>
            <person name="Li J."/>
            <person name="Sunagawa S."/>
            <person name="Plichta D."/>
            <person name="Gautier L."/>
            <person name="Le Chatelier E."/>
            <person name="Peletier E."/>
            <person name="Bonde I."/>
            <person name="Nielsen T."/>
            <person name="Manichanh C."/>
            <person name="Arumugam M."/>
            <person name="Batto J."/>
            <person name="Santos M.B.Q.D."/>
            <person name="Blom N."/>
            <person name="Borruel N."/>
            <person name="Burgdorf K.S."/>
            <person name="Boumezbeur F."/>
            <person name="Casellas F."/>
            <person name="Dore J."/>
            <person name="Guarner F."/>
            <person name="Hansen T."/>
            <person name="Hildebrand F."/>
            <person name="Kaas R.S."/>
            <person name="Kennedy S."/>
            <person name="Kristiansen K."/>
            <person name="Kultima J.R."/>
            <person name="Leonard P."/>
            <person name="Levenez F."/>
            <person name="Lund O."/>
            <person name="Moumen B."/>
            <person name="Le Paslier D."/>
            <person name="Pons N."/>
            <person name="Pedersen O."/>
            <person name="Prifti E."/>
            <person name="Qin J."/>
            <person name="Raes J."/>
            <person name="Tap J."/>
            <person name="Tims S."/>
            <person name="Ussery D.W."/>
            <person name="Yamada T."/>
            <person name="MetaHit consortium"/>
            <person name="Renault P."/>
            <person name="Sicheritz-Ponten T."/>
            <person name="Bork P."/>
            <person name="Wang J."/>
            <person name="Brunak S."/>
            <person name="Ehrlich S.D."/>
        </authorList>
    </citation>
    <scope>NUCLEOTIDE SEQUENCE [LARGE SCALE GENOMIC DNA]</scope>
</reference>
<protein>
    <recommendedName>
        <fullName evidence="1">AAA-ATPase-like domain-containing protein</fullName>
    </recommendedName>
</protein>
<dbReference type="Pfam" id="PF09820">
    <property type="entry name" value="AAA-ATPase_like"/>
    <property type="match status" value="1"/>
</dbReference>
<dbReference type="PANTHER" id="PTHR34825">
    <property type="entry name" value="CONSERVED PROTEIN, WITH A WEAK D-GALACTARATE DEHYDRATASE/ALTRONATE HYDROLASE DOMAIN"/>
    <property type="match status" value="1"/>
</dbReference>
<name>R5TMP8_MEDGN</name>